<name>A0A7C5DIU8_9CHLB</name>
<dbReference type="AlphaFoldDB" id="A0A7C5DIU8"/>
<dbReference type="PROSITE" id="PS51371">
    <property type="entry name" value="CBS"/>
    <property type="match status" value="1"/>
</dbReference>
<accession>A0A7C5DIU8</accession>
<dbReference type="Gene3D" id="3.10.580.10">
    <property type="entry name" value="CBS-domain"/>
    <property type="match status" value="1"/>
</dbReference>
<evidence type="ECO:0000256" key="1">
    <source>
        <dbReference type="PROSITE-ProRule" id="PRU00703"/>
    </source>
</evidence>
<reference evidence="3" key="1">
    <citation type="journal article" date="2020" name="mSystems">
        <title>Genome- and Community-Level Interaction Insights into Carbon Utilization and Element Cycling Functions of Hydrothermarchaeota in Hydrothermal Sediment.</title>
        <authorList>
            <person name="Zhou Z."/>
            <person name="Liu Y."/>
            <person name="Xu W."/>
            <person name="Pan J."/>
            <person name="Luo Z.H."/>
            <person name="Li M."/>
        </authorList>
    </citation>
    <scope>NUCLEOTIDE SEQUENCE [LARGE SCALE GENOMIC DNA]</scope>
    <source>
        <strain evidence="3">HyVt-628</strain>
    </source>
</reference>
<evidence type="ECO:0000259" key="2">
    <source>
        <dbReference type="PROSITE" id="PS51371"/>
    </source>
</evidence>
<dbReference type="InterPro" id="IPR000644">
    <property type="entry name" value="CBS_dom"/>
</dbReference>
<feature type="domain" description="CBS" evidence="2">
    <location>
        <begin position="73"/>
        <end position="131"/>
    </location>
</feature>
<dbReference type="Pfam" id="PF00571">
    <property type="entry name" value="CBS"/>
    <property type="match status" value="1"/>
</dbReference>
<proteinExistence type="predicted"/>
<evidence type="ECO:0000313" key="3">
    <source>
        <dbReference type="EMBL" id="HHE08227.1"/>
    </source>
</evidence>
<feature type="non-terminal residue" evidence="3">
    <location>
        <position position="144"/>
    </location>
</feature>
<gene>
    <name evidence="3" type="ORF">ENL01_05085</name>
</gene>
<dbReference type="EMBL" id="DRSK01000283">
    <property type="protein sequence ID" value="HHE08227.1"/>
    <property type="molecule type" value="Genomic_DNA"/>
</dbReference>
<protein>
    <submittedName>
        <fullName evidence="3">CBS domain-containing protein</fullName>
    </submittedName>
</protein>
<dbReference type="Proteomes" id="UP000886059">
    <property type="component" value="Unassembled WGS sequence"/>
</dbReference>
<organism evidence="3">
    <name type="scientific">Chlorobaculum parvum</name>
    <dbReference type="NCBI Taxonomy" id="274539"/>
    <lineage>
        <taxon>Bacteria</taxon>
        <taxon>Pseudomonadati</taxon>
        <taxon>Chlorobiota</taxon>
        <taxon>Chlorobiia</taxon>
        <taxon>Chlorobiales</taxon>
        <taxon>Chlorobiaceae</taxon>
        <taxon>Chlorobaculum</taxon>
    </lineage>
</organism>
<sequence>MSVTFSYLAEPVSTAFTIGELVPGVVEALAGKALECAPVLDGDGKYVGMVFLSGLLGDRTGAPDAGAKLDAEMIEMARAFGLDEQLFDNLAAVAEARGGIVPVVDEDGSLEGVVSRSRILKFLADRMHSGEGGYTLEIEVPPSG</sequence>
<keyword evidence="1" id="KW-0129">CBS domain</keyword>
<comment type="caution">
    <text evidence="3">The sequence shown here is derived from an EMBL/GenBank/DDBJ whole genome shotgun (WGS) entry which is preliminary data.</text>
</comment>
<dbReference type="SUPFAM" id="SSF54631">
    <property type="entry name" value="CBS-domain pair"/>
    <property type="match status" value="1"/>
</dbReference>
<dbReference type="InterPro" id="IPR046342">
    <property type="entry name" value="CBS_dom_sf"/>
</dbReference>